<dbReference type="SUPFAM" id="SSF52172">
    <property type="entry name" value="CheY-like"/>
    <property type="match status" value="1"/>
</dbReference>
<dbReference type="eggNOG" id="COG4191">
    <property type="taxonomic scope" value="Bacteria"/>
</dbReference>
<evidence type="ECO:0000313" key="8">
    <source>
        <dbReference type="EMBL" id="EAU54774.1"/>
    </source>
</evidence>
<comment type="catalytic activity">
    <reaction evidence="1">
        <text>ATP + protein L-histidine = ADP + protein N-phospho-L-histidine.</text>
        <dbReference type="EC" id="2.7.13.3"/>
    </reaction>
</comment>
<feature type="transmembrane region" description="Helical" evidence="5">
    <location>
        <begin position="220"/>
        <end position="239"/>
    </location>
</feature>
<evidence type="ECO:0000256" key="3">
    <source>
        <dbReference type="ARBA" id="ARBA00022553"/>
    </source>
</evidence>
<dbReference type="Pfam" id="PF02518">
    <property type="entry name" value="HATPase_c"/>
    <property type="match status" value="1"/>
</dbReference>
<dbReference type="PRINTS" id="PR00344">
    <property type="entry name" value="BCTRLSENSOR"/>
</dbReference>
<dbReference type="Gene3D" id="1.10.287.130">
    <property type="match status" value="1"/>
</dbReference>
<accession>Q0EZD0</accession>
<gene>
    <name evidence="8" type="ORF">SPV1_14359</name>
</gene>
<keyword evidence="5" id="KW-1133">Transmembrane helix</keyword>
<protein>
    <recommendedName>
        <fullName evidence="2">histidine kinase</fullName>
        <ecNumber evidence="2">2.7.13.3</ecNumber>
    </recommendedName>
</protein>
<keyword evidence="3 4" id="KW-0597">Phosphoprotein</keyword>
<feature type="transmembrane region" description="Helical" evidence="5">
    <location>
        <begin position="12"/>
        <end position="32"/>
    </location>
</feature>
<keyword evidence="5" id="KW-0812">Transmembrane</keyword>
<dbReference type="Gene3D" id="3.40.50.2300">
    <property type="match status" value="1"/>
</dbReference>
<dbReference type="InterPro" id="IPR003661">
    <property type="entry name" value="HisK_dim/P_dom"/>
</dbReference>
<feature type="domain" description="Response regulatory" evidence="7">
    <location>
        <begin position="516"/>
        <end position="630"/>
    </location>
</feature>
<dbReference type="Gene3D" id="3.30.450.290">
    <property type="match status" value="1"/>
</dbReference>
<dbReference type="SMART" id="SM00448">
    <property type="entry name" value="REC"/>
    <property type="match status" value="1"/>
</dbReference>
<dbReference type="CDD" id="cd00082">
    <property type="entry name" value="HisKA"/>
    <property type="match status" value="1"/>
</dbReference>
<name>Q0EZD0_9PROT</name>
<evidence type="ECO:0000256" key="1">
    <source>
        <dbReference type="ARBA" id="ARBA00000085"/>
    </source>
</evidence>
<evidence type="ECO:0000259" key="6">
    <source>
        <dbReference type="PROSITE" id="PS50109"/>
    </source>
</evidence>
<dbReference type="RefSeq" id="WP_009850384.1">
    <property type="nucleotide sequence ID" value="NZ_DS022294.1"/>
</dbReference>
<feature type="modified residue" description="4-aspartylphosphate" evidence="4">
    <location>
        <position position="567"/>
    </location>
</feature>
<dbReference type="InterPro" id="IPR001789">
    <property type="entry name" value="Sig_transdc_resp-reg_receiver"/>
</dbReference>
<evidence type="ECO:0000313" key="9">
    <source>
        <dbReference type="Proteomes" id="UP000005297"/>
    </source>
</evidence>
<dbReference type="InParanoid" id="Q0EZD0"/>
<dbReference type="Pfam" id="PF00072">
    <property type="entry name" value="Response_reg"/>
    <property type="match status" value="1"/>
</dbReference>
<dbReference type="InterPro" id="IPR021796">
    <property type="entry name" value="Tll0287-like_dom"/>
</dbReference>
<dbReference type="Pfam" id="PF11845">
    <property type="entry name" value="Tll0287-like"/>
    <property type="match status" value="1"/>
</dbReference>
<dbReference type="InterPro" id="IPR036097">
    <property type="entry name" value="HisK_dim/P_sf"/>
</dbReference>
<dbReference type="Proteomes" id="UP000005297">
    <property type="component" value="Unassembled WGS sequence"/>
</dbReference>
<organism evidence="8 9">
    <name type="scientific">Mariprofundus ferrooxydans PV-1</name>
    <dbReference type="NCBI Taxonomy" id="314345"/>
    <lineage>
        <taxon>Bacteria</taxon>
        <taxon>Pseudomonadati</taxon>
        <taxon>Pseudomonadota</taxon>
        <taxon>Candidatius Mariprofundia</taxon>
        <taxon>Mariprofundales</taxon>
        <taxon>Mariprofundaceae</taxon>
        <taxon>Mariprofundus</taxon>
    </lineage>
</organism>
<dbReference type="HOGENOM" id="CLU_000445_114_64_0"/>
<evidence type="ECO:0000256" key="5">
    <source>
        <dbReference type="SAM" id="Phobius"/>
    </source>
</evidence>
<sequence length="632" mass="70137">MRDINLETRHLIKLASSAAVVWTMLLSAALYWDYISGRDQALSLVAISARANFNKDSAFRFWGASHGGVYVPADEHTPPNPRLAHIPERDITTPSGKKLTLMNPAYMVRQMMNEFEGLYGVKGKITSFPDKLFYQGNMPDAWELNALRSFQKGNKEVHEVAEIDGVPYLRLMRPLFIQQDCLKCHAEQGYKVGDLRGGVGVAVPMQPYIDAEQKTLRNHMLTYFLIWLTGLFAMYALYVRAKAQARKLFSIEQQFHQAQKMEAIGTLVGGIAHDFNNMLAGITGNLYLAKKSMQDNPYALEKLSSVEQLSFRAADMIAQLLTFARKGQVRVETFPLTPFIKETLKLSTVSMPENIELKANVCSEPIYIRGDGTQIHQVLINLLNNARDAVDGNQHPHIIVRLESFKADDDFIKSHADFTAGNYAHLSVEDNGCGIPEARLEHLFEPFFTTKEVGKGTGLGLAMVFGAIKAHGGMVYVESIVGEGSTFHVYLPMLDVDQFDSAAPDENAIVHGQGEMILLVDDASHVLETGREVLGKLGYQVLTASDGMEAVHVFSTNQDDIALVIMDLVMPKLDGAAAMERIRKIRPDVKVIYATGYDMKATVPDDTSSATVLTKPYSIEKLSVVIRNLLDT</sequence>
<dbReference type="PANTHER" id="PTHR43065">
    <property type="entry name" value="SENSOR HISTIDINE KINASE"/>
    <property type="match status" value="1"/>
</dbReference>
<feature type="domain" description="Histidine kinase" evidence="6">
    <location>
        <begin position="270"/>
        <end position="495"/>
    </location>
</feature>
<dbReference type="OrthoDB" id="5296247at2"/>
<evidence type="ECO:0000256" key="2">
    <source>
        <dbReference type="ARBA" id="ARBA00012438"/>
    </source>
</evidence>
<dbReference type="FunCoup" id="Q0EZD0">
    <property type="interactions" value="251"/>
</dbReference>
<proteinExistence type="predicted"/>
<evidence type="ECO:0000259" key="7">
    <source>
        <dbReference type="PROSITE" id="PS50110"/>
    </source>
</evidence>
<dbReference type="InterPro" id="IPR003594">
    <property type="entry name" value="HATPase_dom"/>
</dbReference>
<dbReference type="PANTHER" id="PTHR43065:SF42">
    <property type="entry name" value="TWO-COMPONENT SENSOR PPRA"/>
    <property type="match status" value="1"/>
</dbReference>
<reference evidence="8 9" key="1">
    <citation type="submission" date="2006-09" db="EMBL/GenBank/DDBJ databases">
        <authorList>
            <person name="Emerson D."/>
            <person name="Ferriera S."/>
            <person name="Johnson J."/>
            <person name="Kravitz S."/>
            <person name="Halpern A."/>
            <person name="Remington K."/>
            <person name="Beeson K."/>
            <person name="Tran B."/>
            <person name="Rogers Y.-H."/>
            <person name="Friedman R."/>
            <person name="Venter J.C."/>
        </authorList>
    </citation>
    <scope>NUCLEOTIDE SEQUENCE [LARGE SCALE GENOMIC DNA]</scope>
    <source>
        <strain evidence="8 9">PV-1</strain>
    </source>
</reference>
<dbReference type="STRING" id="314344.AL013_07705"/>
<dbReference type="SMART" id="SM00387">
    <property type="entry name" value="HATPase_c"/>
    <property type="match status" value="1"/>
</dbReference>
<keyword evidence="8" id="KW-0418">Kinase</keyword>
<dbReference type="AlphaFoldDB" id="Q0EZD0"/>
<keyword evidence="5" id="KW-0472">Membrane</keyword>
<dbReference type="InterPro" id="IPR011006">
    <property type="entry name" value="CheY-like_superfamily"/>
</dbReference>
<dbReference type="PROSITE" id="PS50109">
    <property type="entry name" value="HIS_KIN"/>
    <property type="match status" value="1"/>
</dbReference>
<dbReference type="InterPro" id="IPR005467">
    <property type="entry name" value="His_kinase_dom"/>
</dbReference>
<dbReference type="Gene3D" id="3.30.565.10">
    <property type="entry name" value="Histidine kinase-like ATPase, C-terminal domain"/>
    <property type="match status" value="1"/>
</dbReference>
<dbReference type="SUPFAM" id="SSF47384">
    <property type="entry name" value="Homodimeric domain of signal transducing histidine kinase"/>
    <property type="match status" value="1"/>
</dbReference>
<evidence type="ECO:0000256" key="4">
    <source>
        <dbReference type="PROSITE-ProRule" id="PRU00169"/>
    </source>
</evidence>
<dbReference type="EC" id="2.7.13.3" evidence="2"/>
<dbReference type="InterPro" id="IPR004358">
    <property type="entry name" value="Sig_transdc_His_kin-like_C"/>
</dbReference>
<keyword evidence="9" id="KW-1185">Reference proteome</keyword>
<keyword evidence="8" id="KW-0808">Transferase</keyword>
<comment type="caution">
    <text evidence="8">The sequence shown here is derived from an EMBL/GenBank/DDBJ whole genome shotgun (WGS) entry which is preliminary data.</text>
</comment>
<dbReference type="EMBL" id="AATS01000006">
    <property type="protein sequence ID" value="EAU54774.1"/>
    <property type="molecule type" value="Genomic_DNA"/>
</dbReference>
<dbReference type="PROSITE" id="PS50110">
    <property type="entry name" value="RESPONSE_REGULATORY"/>
    <property type="match status" value="1"/>
</dbReference>
<dbReference type="SUPFAM" id="SSF55874">
    <property type="entry name" value="ATPase domain of HSP90 chaperone/DNA topoisomerase II/histidine kinase"/>
    <property type="match status" value="1"/>
</dbReference>
<dbReference type="InterPro" id="IPR036890">
    <property type="entry name" value="HATPase_C_sf"/>
</dbReference>
<dbReference type="GO" id="GO:0000155">
    <property type="term" value="F:phosphorelay sensor kinase activity"/>
    <property type="evidence" value="ECO:0007669"/>
    <property type="project" value="InterPro"/>
</dbReference>